<dbReference type="EMBL" id="GBZX01001940">
    <property type="protein sequence ID" value="JAG90800.1"/>
    <property type="molecule type" value="mRNA"/>
</dbReference>
<evidence type="ECO:0000313" key="1">
    <source>
        <dbReference type="EMBL" id="JAG90800.1"/>
    </source>
</evidence>
<reference evidence="1" key="1">
    <citation type="journal article" date="2015" name="PLoS ONE">
        <title>An Insight into the Sialome of the Lone Star Tick, Amblyomma americanum, with a Glimpse on Its Time Dependent Gene Expression.</title>
        <authorList>
            <person name="Karim S."/>
            <person name="Ribeiro J.M."/>
        </authorList>
    </citation>
    <scope>NUCLEOTIDE SEQUENCE</scope>
    <source>
        <tissue evidence="1">Salivary gland</tissue>
    </source>
</reference>
<protein>
    <submittedName>
        <fullName evidence="1">Putative nuclease harbi1-like protein</fullName>
    </submittedName>
</protein>
<organism evidence="1">
    <name type="scientific">Amblyomma americanum</name>
    <name type="common">Lone star tick</name>
    <dbReference type="NCBI Taxonomy" id="6943"/>
    <lineage>
        <taxon>Eukaryota</taxon>
        <taxon>Metazoa</taxon>
        <taxon>Ecdysozoa</taxon>
        <taxon>Arthropoda</taxon>
        <taxon>Chelicerata</taxon>
        <taxon>Arachnida</taxon>
        <taxon>Acari</taxon>
        <taxon>Parasitiformes</taxon>
        <taxon>Ixodida</taxon>
        <taxon>Ixodoidea</taxon>
        <taxon>Ixodidae</taxon>
        <taxon>Amblyomminae</taxon>
        <taxon>Amblyomma</taxon>
    </lineage>
</organism>
<accession>A0A0C9R1E3</accession>
<name>A0A0C9R1E3_AMBAM</name>
<dbReference type="AlphaFoldDB" id="A0A0C9R1E3"/>
<proteinExistence type="evidence at transcript level"/>
<feature type="non-terminal residue" evidence="1">
    <location>
        <position position="1"/>
    </location>
</feature>
<sequence length="222" mass="24724">RPALRDRGNPMEPYDDEQFLARYRFSKNAVRELLTVLPLRESPDNRGQPVPPMLQLLLALRFYGANTFQTVTGDLVRISQPTVCRAVGKVTLLIAKHLRPMLVQFSAVSQFEKLMRDFYEIGEFPGVTGCIDCTHVRINSLGGADAEVYRNRKGYFSINVQVPKSPHKDTECGRKDIRCLEAPLPLSGYGAPAQAETSCSDHHSVCSPAELCMFDEGATASY</sequence>